<dbReference type="AlphaFoldDB" id="A0A843X824"/>
<organism evidence="3 4">
    <name type="scientific">Colocasia esculenta</name>
    <name type="common">Wild taro</name>
    <name type="synonym">Arum esculentum</name>
    <dbReference type="NCBI Taxonomy" id="4460"/>
    <lineage>
        <taxon>Eukaryota</taxon>
        <taxon>Viridiplantae</taxon>
        <taxon>Streptophyta</taxon>
        <taxon>Embryophyta</taxon>
        <taxon>Tracheophyta</taxon>
        <taxon>Spermatophyta</taxon>
        <taxon>Magnoliopsida</taxon>
        <taxon>Liliopsida</taxon>
        <taxon>Araceae</taxon>
        <taxon>Aroideae</taxon>
        <taxon>Colocasieae</taxon>
        <taxon>Colocasia</taxon>
    </lineage>
</organism>
<comment type="caution">
    <text evidence="3">The sequence shown here is derived from an EMBL/GenBank/DDBJ whole genome shotgun (WGS) entry which is preliminary data.</text>
</comment>
<evidence type="ECO:0000313" key="4">
    <source>
        <dbReference type="Proteomes" id="UP000652761"/>
    </source>
</evidence>
<dbReference type="InterPro" id="IPR056708">
    <property type="entry name" value="DUF7806"/>
</dbReference>
<name>A0A843X824_COLES</name>
<feature type="coiled-coil region" evidence="1">
    <location>
        <begin position="90"/>
        <end position="138"/>
    </location>
</feature>
<keyword evidence="4" id="KW-1185">Reference proteome</keyword>
<dbReference type="Proteomes" id="UP000652761">
    <property type="component" value="Unassembled WGS sequence"/>
</dbReference>
<dbReference type="PANTHER" id="PTHR35489:SF2">
    <property type="entry name" value="TITAN9"/>
    <property type="match status" value="1"/>
</dbReference>
<dbReference type="GO" id="GO:0003006">
    <property type="term" value="P:developmental process involved in reproduction"/>
    <property type="evidence" value="ECO:0007669"/>
    <property type="project" value="TreeGrafter"/>
</dbReference>
<feature type="domain" description="DUF7806" evidence="2">
    <location>
        <begin position="224"/>
        <end position="316"/>
    </location>
</feature>
<keyword evidence="1" id="KW-0175">Coiled coil</keyword>
<gene>
    <name evidence="3" type="ORF">Taro_047937</name>
</gene>
<proteinExistence type="predicted"/>
<dbReference type="OrthoDB" id="759501at2759"/>
<dbReference type="PANTHER" id="PTHR35489">
    <property type="entry name" value="TITAN9"/>
    <property type="match status" value="1"/>
</dbReference>
<reference evidence="3" key="1">
    <citation type="submission" date="2017-07" db="EMBL/GenBank/DDBJ databases">
        <title>Taro Niue Genome Assembly and Annotation.</title>
        <authorList>
            <person name="Atibalentja N."/>
            <person name="Keating K."/>
            <person name="Fields C.J."/>
        </authorList>
    </citation>
    <scope>NUCLEOTIDE SEQUENCE</scope>
    <source>
        <strain evidence="3">Niue_2</strain>
        <tissue evidence="3">Leaf</tissue>
    </source>
</reference>
<protein>
    <recommendedName>
        <fullName evidence="2">DUF7806 domain-containing protein</fullName>
    </recommendedName>
</protein>
<sequence>SPDATSQIETRFPAAPLLSFSPSASLQQLPISRMERLNTKLYEKYRDLKKRKISEESERNAKVQAEFDKYLSGKSSFRTIPVLRAEACLWKELHSENNQLRAQISSLEDSQAEYKQTLMEETRKVKEFSRENETLRNLVPAEDHSNNKIGDVELVLTETPNRVFKAGSQDIGELVAPSSNTPNDLQKNVADSIHHNNHQEEPFMPDCCRRNLSSSGDEKEADCAKCVYQILVESLVGMKFAVERQTDGFRLSITHQSSGYSFSLTWTRKGDEEGQLFYHVLSLGTIERVALEWMKEDLVFSTAMSRIFFERICRVIGRPT</sequence>
<feature type="non-terminal residue" evidence="3">
    <location>
        <position position="320"/>
    </location>
</feature>
<evidence type="ECO:0000313" key="3">
    <source>
        <dbReference type="EMBL" id="MQM15000.1"/>
    </source>
</evidence>
<dbReference type="EMBL" id="NMUH01006318">
    <property type="protein sequence ID" value="MQM15000.1"/>
    <property type="molecule type" value="Genomic_DNA"/>
</dbReference>
<evidence type="ECO:0000259" key="2">
    <source>
        <dbReference type="Pfam" id="PF25091"/>
    </source>
</evidence>
<evidence type="ECO:0000256" key="1">
    <source>
        <dbReference type="SAM" id="Coils"/>
    </source>
</evidence>
<accession>A0A843X824</accession>
<dbReference type="Pfam" id="PF25091">
    <property type="entry name" value="DUF7806"/>
    <property type="match status" value="1"/>
</dbReference>